<protein>
    <submittedName>
        <fullName evidence="2">Uncharacterized protein</fullName>
    </submittedName>
</protein>
<name>A0ABU1P5F3_9BACL</name>
<comment type="caution">
    <text evidence="2">The sequence shown here is derived from an EMBL/GenBank/DDBJ whole genome shotgun (WGS) entry which is preliminary data.</text>
</comment>
<dbReference type="RefSeq" id="WP_310501722.1">
    <property type="nucleotide sequence ID" value="NZ_JAVDSB010000015.1"/>
</dbReference>
<gene>
    <name evidence="2" type="ORF">J2736_005516</name>
</gene>
<proteinExistence type="predicted"/>
<feature type="region of interest" description="Disordered" evidence="1">
    <location>
        <begin position="16"/>
        <end position="54"/>
    </location>
</feature>
<evidence type="ECO:0000313" key="2">
    <source>
        <dbReference type="EMBL" id="MDR6554287.1"/>
    </source>
</evidence>
<evidence type="ECO:0000313" key="3">
    <source>
        <dbReference type="Proteomes" id="UP001267290"/>
    </source>
</evidence>
<feature type="compositionally biased region" description="Polar residues" evidence="1">
    <location>
        <begin position="18"/>
        <end position="44"/>
    </location>
</feature>
<accession>A0ABU1P5F3</accession>
<sequence>MSTTNSNDDVVSHAINAAQANAEDSQSQQQVEELSAALQSATSDANDEENTSQE</sequence>
<organism evidence="2 3">
    <name type="scientific">Paenibacillus qinlingensis</name>
    <dbReference type="NCBI Taxonomy" id="1837343"/>
    <lineage>
        <taxon>Bacteria</taxon>
        <taxon>Bacillati</taxon>
        <taxon>Bacillota</taxon>
        <taxon>Bacilli</taxon>
        <taxon>Bacillales</taxon>
        <taxon>Paenibacillaceae</taxon>
        <taxon>Paenibacillus</taxon>
    </lineage>
</organism>
<evidence type="ECO:0000256" key="1">
    <source>
        <dbReference type="SAM" id="MobiDB-lite"/>
    </source>
</evidence>
<reference evidence="2 3" key="1">
    <citation type="submission" date="2023-07" db="EMBL/GenBank/DDBJ databases">
        <title>Sorghum-associated microbial communities from plants grown in Nebraska, USA.</title>
        <authorList>
            <person name="Schachtman D."/>
        </authorList>
    </citation>
    <scope>NUCLEOTIDE SEQUENCE [LARGE SCALE GENOMIC DNA]</scope>
    <source>
        <strain evidence="2 3">CC258</strain>
    </source>
</reference>
<dbReference type="Proteomes" id="UP001267290">
    <property type="component" value="Unassembled WGS sequence"/>
</dbReference>
<keyword evidence="3" id="KW-1185">Reference proteome</keyword>
<dbReference type="EMBL" id="JAVDSB010000015">
    <property type="protein sequence ID" value="MDR6554287.1"/>
    <property type="molecule type" value="Genomic_DNA"/>
</dbReference>
<feature type="compositionally biased region" description="Acidic residues" evidence="1">
    <location>
        <begin position="45"/>
        <end position="54"/>
    </location>
</feature>